<reference evidence="2" key="1">
    <citation type="submission" date="2014-02" db="EMBL/GenBank/DDBJ databases">
        <authorList>
            <person name="Gan H."/>
        </authorList>
    </citation>
    <scope>NUCLEOTIDE SEQUENCE [LARGE SCALE GENOMIC DNA]</scope>
    <source>
        <strain evidence="2">S1</strain>
    </source>
</reference>
<name>A0A1L1PNV4_HYDIT</name>
<dbReference type="EMBL" id="CCAE010000014">
    <property type="protein sequence ID" value="CDN87716.1"/>
    <property type="molecule type" value="Genomic_DNA"/>
</dbReference>
<sequence>MLIKTDKGRTELLPGQRTLGQRERAILLVADGRKSTDSLNALFHGEGRAMVQALLAGGYLIEQTPAAPPARPVPPPPTAGSVDTFSGPRSLASARMFLFDLSDRMFAARDRALADRFRNALREARDASSMMLVGREMLTEVERLAGVERAASISERLAKVLPESALQAA</sequence>
<dbReference type="RefSeq" id="WP_009518899.1">
    <property type="nucleotide sequence ID" value="NZ_CCAE010000014.1"/>
</dbReference>
<evidence type="ECO:0000313" key="1">
    <source>
        <dbReference type="EMBL" id="CDN87716.1"/>
    </source>
</evidence>
<organism evidence="1 2">
    <name type="scientific">Hydrogenophaga intermedia</name>
    <dbReference type="NCBI Taxonomy" id="65786"/>
    <lineage>
        <taxon>Bacteria</taxon>
        <taxon>Pseudomonadati</taxon>
        <taxon>Pseudomonadota</taxon>
        <taxon>Betaproteobacteria</taxon>
        <taxon>Burkholderiales</taxon>
        <taxon>Comamonadaceae</taxon>
        <taxon>Hydrogenophaga</taxon>
    </lineage>
</organism>
<keyword evidence="2" id="KW-1185">Reference proteome</keyword>
<proteinExistence type="predicted"/>
<dbReference type="Proteomes" id="UP000028878">
    <property type="component" value="Unassembled WGS sequence"/>
</dbReference>
<accession>A0A1L1PNV4</accession>
<protein>
    <submittedName>
        <fullName evidence="1">Uncharacterized protein</fullName>
    </submittedName>
</protein>
<gene>
    <name evidence="1" type="ORF">BN948_02141</name>
</gene>
<reference evidence="2" key="2">
    <citation type="submission" date="2014-11" db="EMBL/GenBank/DDBJ databases">
        <title>Draft genome sequence of Hydrogenophaga intermedia S1.</title>
        <authorList>
            <person name="Gan H.M."/>
            <person name="Chew T.H."/>
            <person name="Stolz A."/>
        </authorList>
    </citation>
    <scope>NUCLEOTIDE SEQUENCE [LARGE SCALE GENOMIC DNA]</scope>
    <source>
        <strain evidence="2">S1</strain>
    </source>
</reference>
<evidence type="ECO:0000313" key="2">
    <source>
        <dbReference type="Proteomes" id="UP000028878"/>
    </source>
</evidence>
<dbReference type="AlphaFoldDB" id="A0A1L1PNV4"/>